<reference evidence="4 5" key="1">
    <citation type="submission" date="2019-05" db="EMBL/GenBank/DDBJ databases">
        <title>Mikania micrantha, genome provides insights into the molecular mechanism of rapid growth.</title>
        <authorList>
            <person name="Liu B."/>
        </authorList>
    </citation>
    <scope>NUCLEOTIDE SEQUENCE [LARGE SCALE GENOMIC DNA]</scope>
    <source>
        <strain evidence="4">NLD-2019</strain>
        <tissue evidence="4">Leaf</tissue>
    </source>
</reference>
<evidence type="ECO:0000313" key="5">
    <source>
        <dbReference type="Proteomes" id="UP000326396"/>
    </source>
</evidence>
<evidence type="ECO:0000313" key="4">
    <source>
        <dbReference type="EMBL" id="KAD4178377.1"/>
    </source>
</evidence>
<feature type="domain" description="Ty3 transposon capsid-like protein" evidence="3">
    <location>
        <begin position="384"/>
        <end position="541"/>
    </location>
</feature>
<dbReference type="InterPro" id="IPR055280">
    <property type="entry name" value="TIC32"/>
</dbReference>
<feature type="compositionally biased region" description="Polar residues" evidence="1">
    <location>
        <begin position="691"/>
        <end position="702"/>
    </location>
</feature>
<evidence type="ECO:0000256" key="1">
    <source>
        <dbReference type="SAM" id="MobiDB-lite"/>
    </source>
</evidence>
<evidence type="ECO:0000259" key="3">
    <source>
        <dbReference type="Pfam" id="PF19259"/>
    </source>
</evidence>
<dbReference type="SUPFAM" id="SSF56219">
    <property type="entry name" value="DNase I-like"/>
    <property type="match status" value="1"/>
</dbReference>
<dbReference type="OrthoDB" id="191139at2759"/>
<sequence length="1482" mass="166872">MSPGGVKANDKDSDVNRSPKDQVGAVEEETTVDHQDVQSVAKEIEETIKLGNEVGVNFDNVVDMVRQTIEEWIRKMKVKLGIHFISLQETQFTNGDDVPFVNIWGNYDYDSCVVPSVGRSGGLACCWDPSMFNKHQVIYSKHFIVISGNWQGLEGKINLVNVYAPQGDIDKRHLWMDLLCILNTNEGCWVLMGDFNAIRQASDRSSGAPIDRAAMEFNEFILEAGLSEINMCGGRFTWMKDDGSSSSKIDRFLLCQSMILRWPMAMVKVLDRRWSDHRPIVLLSTNNDYGPAPFRFYNSWLANRELNDIVITSWNGSYFDSSGAADYLLLQKLRRLKEEIKKRAKNNRLKDTVEATTLELSVKAIEAKAETSWCDYKIFKSCNPPSFDGKKDAVTAHQWLREMESVIKISECNDSQKVKFAAHSFVSEALFWWDTIQQAMGEPAVEALSWESFKRLVLAKFCPKFVIDKMEKDFMNLEVGTMTHQEYTTKFNEMSRLVPHLVTPEESRIKRYIQGFPSEVRRLVKGSAPGTYQSAVELTAELFEEVYGLGGRPMTSKRKWGDYSQGSKKDNFNPKRKISGSSPTVCKICNRMHSGNCRMGMNVCFKMANRENALDENIDRDTDIPIIRRESIRLNPNLEDEVHIETSENSHENDGGDDQQDQMEANFVRMLKAAIPEIAAEIRRQEKDSNGNHSGADNNTGIETGAAMGNGATQIIVPLTTVRQEDKKKGCDYKIFKSCNPPSFDGKKDAVTAHQWLREMESVIKISECNDSQKVKFAAHSFVSEALFWWDTIQQAMGEPAVEALSWESFKRLVLAKFCPKFVIDKMEKDFMNLEVGTMTHQEYTTKFNEMSRLVPHLVTPEESRIKRYIQGFPSEVRRLVKGSAPGTYQSAVELTAELFEEVYGLGGRPMTSKRKWGDYSQGSKKDNFNPKRKISGSSPTVCGLGVCRLESLNKALIIKWWWRALNGDNGLWSATIKAIHNVSFGEIGNLGKTSLGGIWASIIKTGKSLNEDGRRISSVIRRQVGDGSNTLFWKHAWMFKKSKTCYLAISLKMEVILGLGMEMPRINSLPDRVETRLMNFMWKTRTGNTFCSGVELPRKYGGEFHGGQALTLYSKHIMFIKGRNNWCFHRIRKSIDCLVEDVKLQAFTWAEQRGNKISTDWEKWVVNPWEGISKSGFSARNTAEDVTKEVDGHGLTAIITGPTSGIGLETARVLALRGVHVVMAARNVEAAAKCKDTIIKGCASATIDVMELDVSSLESVTRFADEYISMGLPLNILICNAGVMFPPFSLSKDGIESQFATNYLGHFHLTNLLLDTMKTTARKCGKEGRIVLVSSEAHRLTYKGGIMFDKLNDEKCYNKYYAYGQSKLANILHAKELTRRLKEEGVEITVNSLHPGVIATNLARHSSFMSVCIYGLFKHFQKNIPQGASTTCYVALNPKVKGVSGEYFADNNVAKPASKAKDAELAKKLWECGLELTTKPK</sequence>
<gene>
    <name evidence="4" type="ORF">E3N88_26968</name>
</gene>
<feature type="compositionally biased region" description="Basic and acidic residues" evidence="1">
    <location>
        <begin position="8"/>
        <end position="20"/>
    </location>
</feature>
<evidence type="ECO:0008006" key="6">
    <source>
        <dbReference type="Google" id="ProtNLM"/>
    </source>
</evidence>
<proteinExistence type="predicted"/>
<name>A0A5N6MWD3_9ASTR</name>
<feature type="region of interest" description="Disordered" evidence="1">
    <location>
        <begin position="558"/>
        <end position="578"/>
    </location>
</feature>
<dbReference type="InterPro" id="IPR036291">
    <property type="entry name" value="NAD(P)-bd_dom_sf"/>
</dbReference>
<dbReference type="PANTHER" id="PTHR48476:SF3">
    <property type="entry name" value="VERY-LONG-CHAIN 3-OXOACYL-COA REDUCTASE"/>
    <property type="match status" value="1"/>
</dbReference>
<feature type="region of interest" description="Disordered" evidence="1">
    <location>
        <begin position="1"/>
        <end position="36"/>
    </location>
</feature>
<dbReference type="Pfam" id="PF00106">
    <property type="entry name" value="adh_short"/>
    <property type="match status" value="1"/>
</dbReference>
<feature type="domain" description="Endonuclease/exonuclease/phosphatase" evidence="2">
    <location>
        <begin position="67"/>
        <end position="277"/>
    </location>
</feature>
<organism evidence="4 5">
    <name type="scientific">Mikania micrantha</name>
    <name type="common">bitter vine</name>
    <dbReference type="NCBI Taxonomy" id="192012"/>
    <lineage>
        <taxon>Eukaryota</taxon>
        <taxon>Viridiplantae</taxon>
        <taxon>Streptophyta</taxon>
        <taxon>Embryophyta</taxon>
        <taxon>Tracheophyta</taxon>
        <taxon>Spermatophyta</taxon>
        <taxon>Magnoliopsida</taxon>
        <taxon>eudicotyledons</taxon>
        <taxon>Gunneridae</taxon>
        <taxon>Pentapetalae</taxon>
        <taxon>asterids</taxon>
        <taxon>campanulids</taxon>
        <taxon>Asterales</taxon>
        <taxon>Asteraceae</taxon>
        <taxon>Asteroideae</taxon>
        <taxon>Heliantheae alliance</taxon>
        <taxon>Eupatorieae</taxon>
        <taxon>Mikania</taxon>
    </lineage>
</organism>
<dbReference type="PANTHER" id="PTHR48476">
    <property type="entry name" value="SHORT-CHAIN DEHYDROGENASE TIC 32, CHLOROPLASTIC-LIKE"/>
    <property type="match status" value="1"/>
</dbReference>
<dbReference type="Proteomes" id="UP000326396">
    <property type="component" value="Linkage Group LG4"/>
</dbReference>
<comment type="caution">
    <text evidence="4">The sequence shown here is derived from an EMBL/GenBank/DDBJ whole genome shotgun (WGS) entry which is preliminary data.</text>
</comment>
<dbReference type="GO" id="GO:0003824">
    <property type="term" value="F:catalytic activity"/>
    <property type="evidence" value="ECO:0007669"/>
    <property type="project" value="InterPro"/>
</dbReference>
<dbReference type="InterPro" id="IPR005135">
    <property type="entry name" value="Endo/exonuclease/phosphatase"/>
</dbReference>
<dbReference type="InterPro" id="IPR045358">
    <property type="entry name" value="Ty3_capsid"/>
</dbReference>
<dbReference type="Gene3D" id="3.60.10.10">
    <property type="entry name" value="Endonuclease/exonuclease/phosphatase"/>
    <property type="match status" value="1"/>
</dbReference>
<feature type="domain" description="Ty3 transposon capsid-like protein" evidence="3">
    <location>
        <begin position="741"/>
        <end position="898"/>
    </location>
</feature>
<dbReference type="Gene3D" id="3.40.50.720">
    <property type="entry name" value="NAD(P)-binding Rossmann-like Domain"/>
    <property type="match status" value="1"/>
</dbReference>
<dbReference type="InterPro" id="IPR036691">
    <property type="entry name" value="Endo/exonu/phosph_ase_sf"/>
</dbReference>
<dbReference type="Pfam" id="PF03372">
    <property type="entry name" value="Exo_endo_phos"/>
    <property type="match status" value="1"/>
</dbReference>
<dbReference type="Pfam" id="PF19259">
    <property type="entry name" value="Ty3_capsid"/>
    <property type="match status" value="2"/>
</dbReference>
<accession>A0A5N6MWD3</accession>
<dbReference type="PRINTS" id="PR00081">
    <property type="entry name" value="GDHRDH"/>
</dbReference>
<dbReference type="EMBL" id="SZYD01000014">
    <property type="protein sequence ID" value="KAD4178377.1"/>
    <property type="molecule type" value="Genomic_DNA"/>
</dbReference>
<evidence type="ECO:0000259" key="2">
    <source>
        <dbReference type="Pfam" id="PF03372"/>
    </source>
</evidence>
<feature type="region of interest" description="Disordered" evidence="1">
    <location>
        <begin position="685"/>
        <end position="706"/>
    </location>
</feature>
<keyword evidence="5" id="KW-1185">Reference proteome</keyword>
<protein>
    <recommendedName>
        <fullName evidence="6">Retrotransposon gag domain-containing protein</fullName>
    </recommendedName>
</protein>
<dbReference type="CDD" id="cd05327">
    <property type="entry name" value="retinol-DH_like_SDR_c_like"/>
    <property type="match status" value="1"/>
</dbReference>
<dbReference type="SUPFAM" id="SSF51735">
    <property type="entry name" value="NAD(P)-binding Rossmann-fold domains"/>
    <property type="match status" value="1"/>
</dbReference>
<dbReference type="InterPro" id="IPR002347">
    <property type="entry name" value="SDR_fam"/>
</dbReference>